<reference evidence="2" key="1">
    <citation type="journal article" date="2022" name="bioRxiv">
        <title>Sequencing and chromosome-scale assembly of the giantPleurodeles waltlgenome.</title>
        <authorList>
            <person name="Brown T."/>
            <person name="Elewa A."/>
            <person name="Iarovenko S."/>
            <person name="Subramanian E."/>
            <person name="Araus A.J."/>
            <person name="Petzold A."/>
            <person name="Susuki M."/>
            <person name="Suzuki K.-i.T."/>
            <person name="Hayashi T."/>
            <person name="Toyoda A."/>
            <person name="Oliveira C."/>
            <person name="Osipova E."/>
            <person name="Leigh N.D."/>
            <person name="Simon A."/>
            <person name="Yun M.H."/>
        </authorList>
    </citation>
    <scope>NUCLEOTIDE SEQUENCE</scope>
    <source>
        <strain evidence="2">20211129_DDA</strain>
        <tissue evidence="2">Liver</tissue>
    </source>
</reference>
<comment type="caution">
    <text evidence="2">The sequence shown here is derived from an EMBL/GenBank/DDBJ whole genome shotgun (WGS) entry which is preliminary data.</text>
</comment>
<feature type="region of interest" description="Disordered" evidence="1">
    <location>
        <begin position="29"/>
        <end position="79"/>
    </location>
</feature>
<evidence type="ECO:0000313" key="3">
    <source>
        <dbReference type="Proteomes" id="UP001066276"/>
    </source>
</evidence>
<keyword evidence="3" id="KW-1185">Reference proteome</keyword>
<dbReference type="AlphaFoldDB" id="A0AAV7PDX0"/>
<name>A0AAV7PDX0_PLEWA</name>
<proteinExistence type="predicted"/>
<dbReference type="EMBL" id="JANPWB010000011">
    <property type="protein sequence ID" value="KAJ1123928.1"/>
    <property type="molecule type" value="Genomic_DNA"/>
</dbReference>
<organism evidence="2 3">
    <name type="scientific">Pleurodeles waltl</name>
    <name type="common">Iberian ribbed newt</name>
    <dbReference type="NCBI Taxonomy" id="8319"/>
    <lineage>
        <taxon>Eukaryota</taxon>
        <taxon>Metazoa</taxon>
        <taxon>Chordata</taxon>
        <taxon>Craniata</taxon>
        <taxon>Vertebrata</taxon>
        <taxon>Euteleostomi</taxon>
        <taxon>Amphibia</taxon>
        <taxon>Batrachia</taxon>
        <taxon>Caudata</taxon>
        <taxon>Salamandroidea</taxon>
        <taxon>Salamandridae</taxon>
        <taxon>Pleurodelinae</taxon>
        <taxon>Pleurodeles</taxon>
    </lineage>
</organism>
<accession>A0AAV7PDX0</accession>
<dbReference type="Proteomes" id="UP001066276">
    <property type="component" value="Chromosome 7"/>
</dbReference>
<gene>
    <name evidence="2" type="ORF">NDU88_002395</name>
</gene>
<sequence length="117" mass="12757">MSVFAPRYTRLGGAWPRWPPSRSVLPELRRQMAQQPGSGAGTPTEGSRGMPWPLGCSGDRLVAQKGDAGPRGARSCGPLRAAAGAASKWRARDSHSPQGKWRRRCWGRPLHHIELPP</sequence>
<evidence type="ECO:0000256" key="1">
    <source>
        <dbReference type="SAM" id="MobiDB-lite"/>
    </source>
</evidence>
<protein>
    <submittedName>
        <fullName evidence="2">Uncharacterized protein</fullName>
    </submittedName>
</protein>
<evidence type="ECO:0000313" key="2">
    <source>
        <dbReference type="EMBL" id="KAJ1123928.1"/>
    </source>
</evidence>